<name>A0A504YV81_FASGI</name>
<dbReference type="InterPro" id="IPR011989">
    <property type="entry name" value="ARM-like"/>
</dbReference>
<dbReference type="OrthoDB" id="436262at2759"/>
<protein>
    <submittedName>
        <fullName evidence="4">Putative transcript</fullName>
    </submittedName>
</protein>
<evidence type="ECO:0000313" key="4">
    <source>
        <dbReference type="EMBL" id="TPP61907.1"/>
    </source>
</evidence>
<feature type="region of interest" description="Disordered" evidence="2">
    <location>
        <begin position="968"/>
        <end position="996"/>
    </location>
</feature>
<dbReference type="Gene3D" id="1.25.10.10">
    <property type="entry name" value="Leucine-rich Repeat Variant"/>
    <property type="match status" value="1"/>
</dbReference>
<dbReference type="AlphaFoldDB" id="A0A504YV81"/>
<dbReference type="SUPFAM" id="SSF48371">
    <property type="entry name" value="ARM repeat"/>
    <property type="match status" value="1"/>
</dbReference>
<feature type="domain" description="Condensin complex subunit 1 N-terminal" evidence="3">
    <location>
        <begin position="77"/>
        <end position="257"/>
    </location>
</feature>
<dbReference type="InterPro" id="IPR016024">
    <property type="entry name" value="ARM-type_fold"/>
</dbReference>
<dbReference type="GO" id="GO:0007076">
    <property type="term" value="P:mitotic chromosome condensation"/>
    <property type="evidence" value="ECO:0007669"/>
    <property type="project" value="InterPro"/>
</dbReference>
<reference evidence="4 5" key="1">
    <citation type="submission" date="2019-04" db="EMBL/GenBank/DDBJ databases">
        <title>Annotation for the trematode Fasciola gigantica.</title>
        <authorList>
            <person name="Choi Y.-J."/>
        </authorList>
    </citation>
    <scope>NUCLEOTIDE SEQUENCE [LARGE SCALE GENOMIC DNA]</scope>
    <source>
        <strain evidence="4">Uganda_cow_1</strain>
    </source>
</reference>
<dbReference type="GO" id="GO:0042393">
    <property type="term" value="F:histone binding"/>
    <property type="evidence" value="ECO:0007669"/>
    <property type="project" value="TreeGrafter"/>
</dbReference>
<dbReference type="InterPro" id="IPR024324">
    <property type="entry name" value="Condensin_cplx_su1_N"/>
</dbReference>
<feature type="region of interest" description="Disordered" evidence="2">
    <location>
        <begin position="1051"/>
        <end position="1074"/>
    </location>
</feature>
<dbReference type="InterPro" id="IPR026971">
    <property type="entry name" value="CND1/NCAPD3"/>
</dbReference>
<feature type="compositionally biased region" description="Basic and acidic residues" evidence="2">
    <location>
        <begin position="545"/>
        <end position="560"/>
    </location>
</feature>
<dbReference type="GO" id="GO:0000779">
    <property type="term" value="C:condensed chromosome, centromeric region"/>
    <property type="evidence" value="ECO:0007669"/>
    <property type="project" value="TreeGrafter"/>
</dbReference>
<organism evidence="4 5">
    <name type="scientific">Fasciola gigantica</name>
    <name type="common">Giant liver fluke</name>
    <dbReference type="NCBI Taxonomy" id="46835"/>
    <lineage>
        <taxon>Eukaryota</taxon>
        <taxon>Metazoa</taxon>
        <taxon>Spiralia</taxon>
        <taxon>Lophotrochozoa</taxon>
        <taxon>Platyhelminthes</taxon>
        <taxon>Trematoda</taxon>
        <taxon>Digenea</taxon>
        <taxon>Plagiorchiida</taxon>
        <taxon>Echinostomata</taxon>
        <taxon>Echinostomatoidea</taxon>
        <taxon>Fasciolidae</taxon>
        <taxon>Fasciola</taxon>
    </lineage>
</organism>
<dbReference type="EMBL" id="SUNJ01007540">
    <property type="protein sequence ID" value="TPP61907.1"/>
    <property type="molecule type" value="Genomic_DNA"/>
</dbReference>
<feature type="compositionally biased region" description="Basic residues" evidence="2">
    <location>
        <begin position="528"/>
        <end position="544"/>
    </location>
</feature>
<keyword evidence="5" id="KW-1185">Reference proteome</keyword>
<evidence type="ECO:0000313" key="5">
    <source>
        <dbReference type="Proteomes" id="UP000316759"/>
    </source>
</evidence>
<sequence>MPDFVIPVARSDLLKRATPNAFVVNEVLPVRYLRSHLQKCIRSLSTEGHVYILRSFDGLFSVLHEWTNVSTDIKEEAWGVVLRGCEVCVRQLASVLEPGVSCNSGLNRTEMVVHRNSLKMHIYLLCQFVDMFENELNAQAKSTAAVKVGRGRGAGASGRGGRGRNVEGTGTMSANLTLSMDWIAECEKAVCVLDQACRLQVNKLWDPPVAEEDFVNLIANCVYKLLENRSMASSVNVRTAMTSLLASLIRRYGHSIACCVKLTQLLQCFSHMVNCLLSFVRSFMEEENLSGVVRELLKEICSYSGADLERDAQATQNFSSFLLEIAAAYPHLGQSILPLLRPRLDEDPYQIRNCVLGVIGEVLPVFARREQLDPKESVQRDRLMDLLQEHVHDVNGYVRAKALQIWYSIVSTRGLPVRRQSQLAALLVGPQGAMMDVSSFARRYACKTLTAMVLQSPAAKLTPEELRHVLNKEVKRLESLEELLVSILIRWVFSAAGKVCPYDEDEADLAAADGNLQSGVIRDETSAKAKHKQKRKKGKHKQKRSTVDKDHEVDTSRSADNEEESDGTDIDQSNESGYSETESNEEENDNQSTTEPQSSMIDSAAPDVMAALEAAIHTAAEVASQTPSSVAARSPLRSTTVAHAELSASVMRQRACVAYLRETSAFASLIGMAIRDFQNMLASKTLSDVTEAIEFFVSAKHAGVAGLGSGIQQIFVQIWSQEETIRKAVVEAFRKLYLQLDPDEPIGPNDALTSETADIIASNLSQFIHTADVGSLVSMERIIQHLIQTDQMNHQLNAHLWRRFIQSASQSSKQNMEDAKSMLLTLKMMVKSDSKEFDKHLDALIHYGLQSSIEASKVDLHRVKFTCEVLLRMVPRAKADKASGRPKGSPEPFRFPVNHTLFSRLRSIMVSNIGVPDQTMWIPMMEQATGIIYDLAESPESILTSVISMCAEKVALFCRQHSGLSQEPPLTSEANAVGTVDGGPNADQENLPPLSQFKHDPERFLESITISCPAFILSRFLALAGHTCLKQLVHLESSVFHELKRRALLKEEREAKVKPKSRKHQRHSKVSKPV</sequence>
<evidence type="ECO:0000256" key="2">
    <source>
        <dbReference type="SAM" id="MobiDB-lite"/>
    </source>
</evidence>
<evidence type="ECO:0000259" key="3">
    <source>
        <dbReference type="Pfam" id="PF12922"/>
    </source>
</evidence>
<dbReference type="Pfam" id="PF12922">
    <property type="entry name" value="Cnd1_N"/>
    <property type="match status" value="1"/>
</dbReference>
<feature type="region of interest" description="Disordered" evidence="2">
    <location>
        <begin position="521"/>
        <end position="599"/>
    </location>
</feature>
<dbReference type="Proteomes" id="UP000316759">
    <property type="component" value="Unassembled WGS sequence"/>
</dbReference>
<dbReference type="GO" id="GO:0010032">
    <property type="term" value="P:meiotic chromosome condensation"/>
    <property type="evidence" value="ECO:0007669"/>
    <property type="project" value="TreeGrafter"/>
</dbReference>
<accession>A0A504YV81</accession>
<keyword evidence="1" id="KW-0226">DNA condensation</keyword>
<dbReference type="PANTHER" id="PTHR14222:SF2">
    <property type="entry name" value="CONDENSIN COMPLEX SUBUNIT 1"/>
    <property type="match status" value="1"/>
</dbReference>
<comment type="caution">
    <text evidence="4">The sequence shown here is derived from an EMBL/GenBank/DDBJ whole genome shotgun (WGS) entry which is preliminary data.</text>
</comment>
<gene>
    <name evidence="4" type="ORF">FGIG_00299</name>
</gene>
<dbReference type="STRING" id="46835.A0A504YV81"/>
<dbReference type="GO" id="GO:0000796">
    <property type="term" value="C:condensin complex"/>
    <property type="evidence" value="ECO:0007669"/>
    <property type="project" value="TreeGrafter"/>
</dbReference>
<feature type="compositionally biased region" description="Basic residues" evidence="2">
    <location>
        <begin position="1058"/>
        <end position="1074"/>
    </location>
</feature>
<evidence type="ECO:0000256" key="1">
    <source>
        <dbReference type="ARBA" id="ARBA00023067"/>
    </source>
</evidence>
<proteinExistence type="predicted"/>
<dbReference type="PANTHER" id="PTHR14222">
    <property type="entry name" value="CONDENSIN"/>
    <property type="match status" value="1"/>
</dbReference>